<dbReference type="Gene3D" id="4.10.240.10">
    <property type="entry name" value="Zn(2)-C6 fungal-type DNA-binding domain"/>
    <property type="match status" value="1"/>
</dbReference>
<dbReference type="CDD" id="cd12148">
    <property type="entry name" value="fungal_TF_MHR"/>
    <property type="match status" value="1"/>
</dbReference>
<evidence type="ECO:0000313" key="7">
    <source>
        <dbReference type="EMBL" id="KAF6800187.1"/>
    </source>
</evidence>
<evidence type="ECO:0000256" key="5">
    <source>
        <dbReference type="ARBA" id="ARBA00023242"/>
    </source>
</evidence>
<dbReference type="OrthoDB" id="5226580at2759"/>
<gene>
    <name evidence="7" type="ORF">CMUS01_15584</name>
</gene>
<comment type="subcellular location">
    <subcellularLocation>
        <location evidence="1">Nucleus</location>
    </subcellularLocation>
</comment>
<feature type="region of interest" description="Disordered" evidence="6">
    <location>
        <begin position="560"/>
        <end position="585"/>
    </location>
</feature>
<dbReference type="GO" id="GO:0005634">
    <property type="term" value="C:nucleus"/>
    <property type="evidence" value="ECO:0007669"/>
    <property type="project" value="UniProtKB-SubCell"/>
</dbReference>
<feature type="region of interest" description="Disordered" evidence="6">
    <location>
        <begin position="705"/>
        <end position="731"/>
    </location>
</feature>
<proteinExistence type="predicted"/>
<feature type="region of interest" description="Disordered" evidence="6">
    <location>
        <begin position="1"/>
        <end position="53"/>
    </location>
</feature>
<feature type="compositionally biased region" description="Polar residues" evidence="6">
    <location>
        <begin position="14"/>
        <end position="45"/>
    </location>
</feature>
<keyword evidence="3" id="KW-0238">DNA-binding</keyword>
<evidence type="ECO:0000256" key="6">
    <source>
        <dbReference type="SAM" id="MobiDB-lite"/>
    </source>
</evidence>
<dbReference type="InterPro" id="IPR036864">
    <property type="entry name" value="Zn2-C6_fun-type_DNA-bd_sf"/>
</dbReference>
<dbReference type="EMBL" id="WIGM01001352">
    <property type="protein sequence ID" value="KAF6800187.1"/>
    <property type="molecule type" value="Genomic_DNA"/>
</dbReference>
<name>A0A8H6IW30_9PEZI</name>
<keyword evidence="8" id="KW-1185">Reference proteome</keyword>
<evidence type="ECO:0000256" key="1">
    <source>
        <dbReference type="ARBA" id="ARBA00004123"/>
    </source>
</evidence>
<sequence>MHTTTTKRGRISNRDSTTTSNHQTPLLGTLENMTAASSPTESPDGSTPERSRIPPVARWGAACAPCATAKAKCLRSNNTPGSKCDRCDRLFKNCTDQVHKPRKKRQSRPSRTTQLEERLNRLVTSLRVSGNASAISNLEADGRMPQRRTPLVVPNYSTTLPPGHPDFLTQTRLVPWEAEDRIKRGPVKIPEAYNCFVPPTCICRSEPGHAPEPPDTDEKLLAIYRAELAPHFPFVIVSGSVSAATLAATRPFLMAAIRMVASFRSPRSMRGQAYSLMSHIADHMLLRCERSLDLLLGLVVILGWFHHHCIAHAQLNQLISLAASLVGELGLKRGPSVTERTKLMVMRPSEMRERTNEERRLLLAVWYMSSAISLDMQQIDPMRFSGYMQQCLRELEEARELESDMHVIYIVRIQRLAERISQIRGDGDEESGVIKAPISAYASSFQAELDKLQAQMPRSLRDNHFLKVRMATARLRLYEPPTIDADLLASLSKSLTSLSSSHASALDVFYQANAALKEWFAVWLAIPLPLFYTMPLTLASHMIFAVVMMSRWAWLAASSSGTVPHSGPGGRRGRSVPTDPSTDDPNVALAAMEAAINPNTPATGSTSTPSSTNNNSSSSKSSWDSPAAADNDLPRVLAELKAQLSRQPDLMIDVADVLNRVAEQLEEVDAAMAEVSADEGPWRGNIWTLGATKVRIAQLRQKRWSDMVSGAGEDREDRGEEEEGPEEQGPTVDVEMQESMAANFPVMGPWDYDGTWGPNLYDIVDPTMFLDGIGGGTTGDWAAAGLMGMPPVEHMPGAQPAGARYM</sequence>
<keyword evidence="2" id="KW-0805">Transcription regulation</keyword>
<evidence type="ECO:0000256" key="2">
    <source>
        <dbReference type="ARBA" id="ARBA00023015"/>
    </source>
</evidence>
<keyword evidence="5" id="KW-0539">Nucleus</keyword>
<comment type="caution">
    <text evidence="7">The sequence shown here is derived from an EMBL/GenBank/DDBJ whole genome shotgun (WGS) entry which is preliminary data.</text>
</comment>
<evidence type="ECO:0000256" key="4">
    <source>
        <dbReference type="ARBA" id="ARBA00023163"/>
    </source>
</evidence>
<evidence type="ECO:0000313" key="8">
    <source>
        <dbReference type="Proteomes" id="UP000639643"/>
    </source>
</evidence>
<feature type="region of interest" description="Disordered" evidence="6">
    <location>
        <begin position="598"/>
        <end position="628"/>
    </location>
</feature>
<organism evidence="7 8">
    <name type="scientific">Colletotrichum musicola</name>
    <dbReference type="NCBI Taxonomy" id="2175873"/>
    <lineage>
        <taxon>Eukaryota</taxon>
        <taxon>Fungi</taxon>
        <taxon>Dikarya</taxon>
        <taxon>Ascomycota</taxon>
        <taxon>Pezizomycotina</taxon>
        <taxon>Sordariomycetes</taxon>
        <taxon>Hypocreomycetidae</taxon>
        <taxon>Glomerellales</taxon>
        <taxon>Glomerellaceae</taxon>
        <taxon>Colletotrichum</taxon>
        <taxon>Colletotrichum orchidearum species complex</taxon>
    </lineage>
</organism>
<dbReference type="GO" id="GO:0000976">
    <property type="term" value="F:transcription cis-regulatory region binding"/>
    <property type="evidence" value="ECO:0007669"/>
    <property type="project" value="TreeGrafter"/>
</dbReference>
<dbReference type="InterPro" id="IPR051089">
    <property type="entry name" value="prtT"/>
</dbReference>
<dbReference type="Proteomes" id="UP000639643">
    <property type="component" value="Unassembled WGS sequence"/>
</dbReference>
<evidence type="ECO:0000256" key="3">
    <source>
        <dbReference type="ARBA" id="ARBA00023125"/>
    </source>
</evidence>
<dbReference type="GO" id="GO:0008270">
    <property type="term" value="F:zinc ion binding"/>
    <property type="evidence" value="ECO:0007669"/>
    <property type="project" value="InterPro"/>
</dbReference>
<dbReference type="PANTHER" id="PTHR31845">
    <property type="entry name" value="FINGER DOMAIN PROTEIN, PUTATIVE-RELATED"/>
    <property type="match status" value="1"/>
</dbReference>
<dbReference type="PANTHER" id="PTHR31845:SF10">
    <property type="entry name" value="ZN(II)2CYS6 TRANSCRIPTION FACTOR (EUROFUNG)"/>
    <property type="match status" value="1"/>
</dbReference>
<dbReference type="AlphaFoldDB" id="A0A8H6IW30"/>
<keyword evidence="4" id="KW-0804">Transcription</keyword>
<reference evidence="7" key="1">
    <citation type="journal article" date="2020" name="Phytopathology">
        <title>Genome Sequence Resources of Colletotrichum truncatum, C. plurivorum, C. musicola, and C. sojae: Four Species Pathogenic to Soybean (Glycine max).</title>
        <authorList>
            <person name="Rogerio F."/>
            <person name="Boufleur T.R."/>
            <person name="Ciampi-Guillardi M."/>
            <person name="Sukno S.A."/>
            <person name="Thon M.R."/>
            <person name="Massola Junior N.S."/>
            <person name="Baroncelli R."/>
        </authorList>
    </citation>
    <scope>NUCLEOTIDE SEQUENCE</scope>
    <source>
        <strain evidence="7">LFN0074</strain>
    </source>
</reference>
<protein>
    <submittedName>
        <fullName evidence="7">C6 transcription factor</fullName>
    </submittedName>
</protein>
<accession>A0A8H6IW30</accession>
<feature type="compositionally biased region" description="Basic residues" evidence="6">
    <location>
        <begin position="1"/>
        <end position="11"/>
    </location>
</feature>
<dbReference type="GO" id="GO:0000981">
    <property type="term" value="F:DNA-binding transcription factor activity, RNA polymerase II-specific"/>
    <property type="evidence" value="ECO:0007669"/>
    <property type="project" value="InterPro"/>
</dbReference>